<dbReference type="PRINTS" id="PR01005">
    <property type="entry name" value="FLGHOOKAP1"/>
</dbReference>
<keyword evidence="12" id="KW-1185">Reference proteome</keyword>
<dbReference type="PANTHER" id="PTHR30033:SF1">
    <property type="entry name" value="FLAGELLAR HOOK-ASSOCIATED PROTEIN 1"/>
    <property type="match status" value="1"/>
</dbReference>
<dbReference type="GO" id="GO:0005576">
    <property type="term" value="C:extracellular region"/>
    <property type="evidence" value="ECO:0007669"/>
    <property type="project" value="UniProtKB-SubCell"/>
</dbReference>
<dbReference type="InterPro" id="IPR002371">
    <property type="entry name" value="FlgK"/>
</dbReference>
<accession>A0A140LE36</accession>
<dbReference type="InterPro" id="IPR010930">
    <property type="entry name" value="Flg_bb/hook_C_dom"/>
</dbReference>
<feature type="domain" description="Flagellar hook-associated protein FlgK helical" evidence="10">
    <location>
        <begin position="102"/>
        <end position="326"/>
    </location>
</feature>
<reference evidence="11 12" key="1">
    <citation type="submission" date="2015-12" db="EMBL/GenBank/DDBJ databases">
        <title>Draft genome sequnece of Fervidicola ferrireducens strain Y170.</title>
        <authorList>
            <person name="Patel B.K."/>
        </authorList>
    </citation>
    <scope>NUCLEOTIDE SEQUENCE [LARGE SCALE GENOMIC DNA]</scope>
    <source>
        <strain evidence="11 12">Y170</strain>
    </source>
</reference>
<comment type="subcellular location">
    <subcellularLocation>
        <location evidence="1 7">Bacterial flagellum</location>
    </subcellularLocation>
    <subcellularLocation>
        <location evidence="2 7">Secreted</location>
    </subcellularLocation>
</comment>
<keyword evidence="5 7" id="KW-0964">Secreted</keyword>
<organism evidence="11 12">
    <name type="scientific">Fervidicola ferrireducens</name>
    <dbReference type="NCBI Taxonomy" id="520764"/>
    <lineage>
        <taxon>Bacteria</taxon>
        <taxon>Bacillati</taxon>
        <taxon>Bacillota</taxon>
        <taxon>Clostridia</taxon>
        <taxon>Thermosediminibacterales</taxon>
        <taxon>Thermosediminibacteraceae</taxon>
        <taxon>Fervidicola</taxon>
    </lineage>
</organism>
<dbReference type="InParanoid" id="A0A140LE36"/>
<keyword evidence="6 7" id="KW-0975">Bacterial flagellum</keyword>
<feature type="domain" description="Flagellar basal-body/hook protein C-terminal" evidence="9">
    <location>
        <begin position="422"/>
        <end position="461"/>
    </location>
</feature>
<evidence type="ECO:0000256" key="5">
    <source>
        <dbReference type="ARBA" id="ARBA00022525"/>
    </source>
</evidence>
<proteinExistence type="inferred from homology"/>
<dbReference type="Pfam" id="PF22638">
    <property type="entry name" value="FlgK_D1"/>
    <property type="match status" value="1"/>
</dbReference>
<evidence type="ECO:0000313" key="12">
    <source>
        <dbReference type="Proteomes" id="UP000070427"/>
    </source>
</evidence>
<keyword evidence="11" id="KW-0966">Cell projection</keyword>
<evidence type="ECO:0000259" key="10">
    <source>
        <dbReference type="Pfam" id="PF22638"/>
    </source>
</evidence>
<dbReference type="InterPro" id="IPR053927">
    <property type="entry name" value="FlgK_helical"/>
</dbReference>
<dbReference type="AlphaFoldDB" id="A0A140LE36"/>
<evidence type="ECO:0000256" key="2">
    <source>
        <dbReference type="ARBA" id="ARBA00004613"/>
    </source>
</evidence>
<dbReference type="EMBL" id="LOED01000001">
    <property type="protein sequence ID" value="KXG78811.1"/>
    <property type="molecule type" value="Genomic_DNA"/>
</dbReference>
<dbReference type="OrthoDB" id="9802553at2"/>
<evidence type="ECO:0000256" key="3">
    <source>
        <dbReference type="ARBA" id="ARBA00009677"/>
    </source>
</evidence>
<dbReference type="InterPro" id="IPR001444">
    <property type="entry name" value="Flag_bb_rod_N"/>
</dbReference>
<name>A0A140LE36_9FIRM</name>
<dbReference type="FunCoup" id="A0A140LE36">
    <property type="interactions" value="81"/>
</dbReference>
<dbReference type="NCBIfam" id="TIGR02492">
    <property type="entry name" value="flgK_ends"/>
    <property type="match status" value="1"/>
</dbReference>
<evidence type="ECO:0000313" key="11">
    <source>
        <dbReference type="EMBL" id="KXG78811.1"/>
    </source>
</evidence>
<dbReference type="GO" id="GO:0005198">
    <property type="term" value="F:structural molecule activity"/>
    <property type="evidence" value="ECO:0007669"/>
    <property type="project" value="UniProtKB-UniRule"/>
</dbReference>
<evidence type="ECO:0000256" key="4">
    <source>
        <dbReference type="ARBA" id="ARBA00016244"/>
    </source>
</evidence>
<sequence length="468" mass="52240">MYSSFFGIEIAKRALFAQQRAQENVAHNVANANTPGYSRQRPVMEATFMKPYGMISTGAGVFQPGTGVKVADIVRIRDDFADMQYRDENSSLGQWSVQADILRQVEAVFNEPSDIGVSSVLTQFWQALEELSKNPEAIEIRETVKERAVTLADTINHTARQLKEIIEDVNFNISVKVNEINTLARQIAALNSEIQQLEIKGVTASDLRDKRDLLLDQLSKIVDIKTYEDENGIFTINVGGAILVKGSKTSPVTFDAANPDDLPIWKDYNLPLSMKSGELKGLLDLRDKVSGYLDSLKTFAEVFAQNFNEIHKGGYDLYGEPGREFFVLSEMDDGSLMFVSPDILNDVKRIAAAETSTGIPGDNRNALKLADLRYAYLSDLNGTIDDYYSALISRIGIDSQEAKRMAEAQDYMVSQLDERRKEISSVSIDEEMTKMIMYQHAYNAAARMITALDEMLETIVNRMGVAGR</sequence>
<evidence type="ECO:0000259" key="8">
    <source>
        <dbReference type="Pfam" id="PF00460"/>
    </source>
</evidence>
<evidence type="ECO:0000256" key="7">
    <source>
        <dbReference type="RuleBase" id="RU362065"/>
    </source>
</evidence>
<comment type="caution">
    <text evidence="11">The sequence shown here is derived from an EMBL/GenBank/DDBJ whole genome shotgun (WGS) entry which is preliminary data.</text>
</comment>
<dbReference type="Pfam" id="PF06429">
    <property type="entry name" value="Flg_bbr_C"/>
    <property type="match status" value="1"/>
</dbReference>
<protein>
    <recommendedName>
        <fullName evidence="4 7">Flagellar hook-associated protein 1</fullName>
        <shortName evidence="7">HAP1</shortName>
    </recommendedName>
</protein>
<keyword evidence="11" id="KW-0969">Cilium</keyword>
<evidence type="ECO:0000256" key="1">
    <source>
        <dbReference type="ARBA" id="ARBA00004365"/>
    </source>
</evidence>
<comment type="similarity">
    <text evidence="3 7">Belongs to the flagella basal body rod proteins family.</text>
</comment>
<evidence type="ECO:0000256" key="6">
    <source>
        <dbReference type="ARBA" id="ARBA00023143"/>
    </source>
</evidence>
<dbReference type="STRING" id="520764.AN618_01490"/>
<dbReference type="GO" id="GO:0044780">
    <property type="term" value="P:bacterial-type flagellum assembly"/>
    <property type="evidence" value="ECO:0007669"/>
    <property type="project" value="InterPro"/>
</dbReference>
<evidence type="ECO:0000259" key="9">
    <source>
        <dbReference type="Pfam" id="PF06429"/>
    </source>
</evidence>
<dbReference type="PATRIC" id="fig|520764.3.peg.156"/>
<gene>
    <name evidence="7 11" type="primary">flgK</name>
    <name evidence="11" type="ORF">AN618_01490</name>
</gene>
<dbReference type="PANTHER" id="PTHR30033">
    <property type="entry name" value="FLAGELLAR HOOK-ASSOCIATED PROTEIN 1"/>
    <property type="match status" value="1"/>
</dbReference>
<dbReference type="Proteomes" id="UP000070427">
    <property type="component" value="Unassembled WGS sequence"/>
</dbReference>
<dbReference type="GO" id="GO:0009424">
    <property type="term" value="C:bacterial-type flagellum hook"/>
    <property type="evidence" value="ECO:0007669"/>
    <property type="project" value="UniProtKB-UniRule"/>
</dbReference>
<keyword evidence="11" id="KW-0282">Flagellum</keyword>
<dbReference type="SUPFAM" id="SSF64518">
    <property type="entry name" value="Phase 1 flagellin"/>
    <property type="match status" value="1"/>
</dbReference>
<dbReference type="Pfam" id="PF00460">
    <property type="entry name" value="Flg_bb_rod"/>
    <property type="match status" value="1"/>
</dbReference>
<feature type="domain" description="Flagellar basal body rod protein N-terminal" evidence="8">
    <location>
        <begin position="8"/>
        <end position="37"/>
    </location>
</feature>